<name>A0ABQ2GFM6_9DEIO</name>
<dbReference type="EMBL" id="BMOL01000026">
    <property type="protein sequence ID" value="GGL93179.1"/>
    <property type="molecule type" value="Genomic_DNA"/>
</dbReference>
<evidence type="ECO:0000256" key="3">
    <source>
        <dbReference type="ARBA" id="ARBA00013596"/>
    </source>
</evidence>
<dbReference type="EC" id="2.7.1.56" evidence="2 11"/>
<dbReference type="Pfam" id="PF00294">
    <property type="entry name" value="PfkB"/>
    <property type="match status" value="1"/>
</dbReference>
<evidence type="ECO:0000256" key="11">
    <source>
        <dbReference type="RuleBase" id="RU369061"/>
    </source>
</evidence>
<evidence type="ECO:0000256" key="4">
    <source>
        <dbReference type="ARBA" id="ARBA00022679"/>
    </source>
</evidence>
<dbReference type="PANTHER" id="PTHR46566">
    <property type="entry name" value="1-PHOSPHOFRUCTOKINASE-RELATED"/>
    <property type="match status" value="1"/>
</dbReference>
<evidence type="ECO:0000256" key="8">
    <source>
        <dbReference type="ARBA" id="ARBA00032802"/>
    </source>
</evidence>
<dbReference type="InterPro" id="IPR017583">
    <property type="entry name" value="Tagatose/fructose_Pkinase"/>
</dbReference>
<dbReference type="PROSITE" id="PS00583">
    <property type="entry name" value="PFKB_KINASES_1"/>
    <property type="match status" value="1"/>
</dbReference>
<dbReference type="PANTHER" id="PTHR46566:SF5">
    <property type="entry name" value="1-PHOSPHOFRUCTOKINASE"/>
    <property type="match status" value="1"/>
</dbReference>
<keyword evidence="5 11" id="KW-0547">Nucleotide-binding</keyword>
<evidence type="ECO:0000256" key="6">
    <source>
        <dbReference type="ARBA" id="ARBA00022777"/>
    </source>
</evidence>
<evidence type="ECO:0000256" key="5">
    <source>
        <dbReference type="ARBA" id="ARBA00022741"/>
    </source>
</evidence>
<dbReference type="PROSITE" id="PS00584">
    <property type="entry name" value="PFKB_KINASES_2"/>
    <property type="match status" value="1"/>
</dbReference>
<evidence type="ECO:0000256" key="10">
    <source>
        <dbReference type="PIRNR" id="PIRNR000535"/>
    </source>
</evidence>
<comment type="catalytic activity">
    <reaction evidence="9 11">
        <text>beta-D-fructose 1-phosphate + ATP = beta-D-fructose 1,6-bisphosphate + ADP + H(+)</text>
        <dbReference type="Rhea" id="RHEA:14213"/>
        <dbReference type="ChEBI" id="CHEBI:15378"/>
        <dbReference type="ChEBI" id="CHEBI:30616"/>
        <dbReference type="ChEBI" id="CHEBI:32966"/>
        <dbReference type="ChEBI" id="CHEBI:138881"/>
        <dbReference type="ChEBI" id="CHEBI:456216"/>
        <dbReference type="EC" id="2.7.1.56"/>
    </reaction>
</comment>
<dbReference type="InterPro" id="IPR022463">
    <property type="entry name" value="1-PFruKinase"/>
</dbReference>
<evidence type="ECO:0000259" key="12">
    <source>
        <dbReference type="Pfam" id="PF00294"/>
    </source>
</evidence>
<keyword evidence="7 11" id="KW-0067">ATP-binding</keyword>
<dbReference type="InterPro" id="IPR029056">
    <property type="entry name" value="Ribokinase-like"/>
</dbReference>
<comment type="similarity">
    <text evidence="1 11">Belongs to the carbohydrate kinase PfkB family.</text>
</comment>
<dbReference type="Gene3D" id="3.40.1190.20">
    <property type="match status" value="1"/>
</dbReference>
<keyword evidence="14" id="KW-1185">Reference proteome</keyword>
<comment type="function">
    <text evidence="11">Catalyzes the ATP-dependent phosphorylation of fructose-l-phosphate to fructose-l,6-bisphosphate.</text>
</comment>
<reference evidence="14" key="1">
    <citation type="journal article" date="2019" name="Int. J. Syst. Evol. Microbiol.">
        <title>The Global Catalogue of Microorganisms (GCM) 10K type strain sequencing project: providing services to taxonomists for standard genome sequencing and annotation.</title>
        <authorList>
            <consortium name="The Broad Institute Genomics Platform"/>
            <consortium name="The Broad Institute Genome Sequencing Center for Infectious Disease"/>
            <person name="Wu L."/>
            <person name="Ma J."/>
        </authorList>
    </citation>
    <scope>NUCLEOTIDE SEQUENCE [LARGE SCALE GENOMIC DNA]</scope>
    <source>
        <strain evidence="14">JCM 15442</strain>
    </source>
</reference>
<evidence type="ECO:0000256" key="2">
    <source>
        <dbReference type="ARBA" id="ARBA00012131"/>
    </source>
</evidence>
<evidence type="ECO:0000313" key="14">
    <source>
        <dbReference type="Proteomes" id="UP000639973"/>
    </source>
</evidence>
<dbReference type="SUPFAM" id="SSF53613">
    <property type="entry name" value="Ribokinase-like"/>
    <property type="match status" value="1"/>
</dbReference>
<keyword evidence="4 10" id="KW-0808">Transferase</keyword>
<evidence type="ECO:0000256" key="9">
    <source>
        <dbReference type="ARBA" id="ARBA00047745"/>
    </source>
</evidence>
<dbReference type="NCBIfam" id="TIGR03168">
    <property type="entry name" value="1-PFK"/>
    <property type="match status" value="1"/>
</dbReference>
<evidence type="ECO:0000313" key="13">
    <source>
        <dbReference type="EMBL" id="GGL93179.1"/>
    </source>
</evidence>
<comment type="caution">
    <text evidence="13">The sequence shown here is derived from an EMBL/GenBank/DDBJ whole genome shotgun (WGS) entry which is preliminary data.</text>
</comment>
<gene>
    <name evidence="13" type="ORF">GCM10010840_34020</name>
</gene>
<keyword evidence="6 11" id="KW-0418">Kinase</keyword>
<dbReference type="CDD" id="cd01164">
    <property type="entry name" value="FruK_PfkB_like"/>
    <property type="match status" value="1"/>
</dbReference>
<dbReference type="PIRSF" id="PIRSF000535">
    <property type="entry name" value="1PFK/6PFK/LacC"/>
    <property type="match status" value="1"/>
</dbReference>
<evidence type="ECO:0000256" key="7">
    <source>
        <dbReference type="ARBA" id="ARBA00022840"/>
    </source>
</evidence>
<protein>
    <recommendedName>
        <fullName evidence="3 11">1-phosphofructokinase</fullName>
        <shortName evidence="11">Fru1PK</shortName>
        <ecNumber evidence="2 11">2.7.1.56</ecNumber>
    </recommendedName>
    <alternativeName>
        <fullName evidence="8 11">Fructose 1-phosphate kinase</fullName>
    </alternativeName>
</protein>
<dbReference type="RefSeq" id="WP_188974136.1">
    <property type="nucleotide sequence ID" value="NZ_BMOL01000026.1"/>
</dbReference>
<dbReference type="InterPro" id="IPR011611">
    <property type="entry name" value="PfkB_dom"/>
</dbReference>
<sequence length="323" mass="32970">MTALSSRMATLTLNPALDLTVHADGWRQGQVNSGQSFQLDAGGKGVNVAAFLADWGLRVTATGLLGDSNPAAFEALFRAKGVHDAFVRVPGATRVGVKLVDGEAQETTDINLPGLAATPQALAELGSRLAALGGDHGTFVLAGSLPPGVEADFYARLTGTLRAAGCFVALDTSGAALTAALAAQTLPDLVKPNIHELEAALGRSLTHEAEVLEAARDLLRRGASLVAVSQGERGALLVSAQGAVRAVPPRVRITSTVGAGDAMVAGLVSAHADGLDLAGAARRATAFSLGAITRLGAHLPSRTDLDAFAAQVVIETLRQVEKT</sequence>
<dbReference type="NCBIfam" id="TIGR03828">
    <property type="entry name" value="pfkB"/>
    <property type="match status" value="1"/>
</dbReference>
<dbReference type="InterPro" id="IPR002173">
    <property type="entry name" value="Carboh/pur_kinase_PfkB_CS"/>
</dbReference>
<proteinExistence type="inferred from homology"/>
<feature type="domain" description="Carbohydrate kinase PfkB" evidence="12">
    <location>
        <begin position="26"/>
        <end position="301"/>
    </location>
</feature>
<evidence type="ECO:0000256" key="1">
    <source>
        <dbReference type="ARBA" id="ARBA00010688"/>
    </source>
</evidence>
<dbReference type="Proteomes" id="UP000639973">
    <property type="component" value="Unassembled WGS sequence"/>
</dbReference>
<organism evidence="13 14">
    <name type="scientific">Deinococcus aerolatus</name>
    <dbReference type="NCBI Taxonomy" id="522487"/>
    <lineage>
        <taxon>Bacteria</taxon>
        <taxon>Thermotogati</taxon>
        <taxon>Deinococcota</taxon>
        <taxon>Deinococci</taxon>
        <taxon>Deinococcales</taxon>
        <taxon>Deinococcaceae</taxon>
        <taxon>Deinococcus</taxon>
    </lineage>
</organism>
<accession>A0ABQ2GFM6</accession>